<proteinExistence type="predicted"/>
<dbReference type="Proteomes" id="UP000563151">
    <property type="component" value="Unassembled WGS sequence"/>
</dbReference>
<keyword evidence="1" id="KW-0175">Coiled coil</keyword>
<sequence>MIYNNKYYFLLRDSKGIYYKFSLYNKILNIEEHDHKEKIKNTSLDDYIIDYSVDIDENNNIHILYVSLDGKIKYRLYNSQKEVIVSNINLKNYNINFLSLKILSSDIHIFYMLCSKINTKYWNVFHSYWTNNNWCIKKIGDIYSKKYVYPYIIDCHNDNLYFFYSPECNGKYKIKKFNLTFKVWTDLDNNINIRSQYNAAFFVNNEGIAIVCYNAIINDKLILLMRYRNLEGKNCSVNWSKDIVIGSELLSPIYPSIFCKKNLCYIMWKEKSNIVYRKCEELNKWEGKKVINTGTGSIGNFIYISNNKKDEYLKNNFMLLSMENITKEFIELNDSVDKNNNLNYEKFIPFNMESNSLKGIGTLKIGDSMNVISDTTNKVIESEIELKDNYINQLSKIINDKNRYLINIKNEIENLQSKIQQSSKCEDGLKAENGALKEENITLKEELKQLKNTHQSANEKNFIIEDLNTKINNLYSILETKENIISNLKSKLEILDEDNKEKDEKISSLEGKLNKGLWKIFKS</sequence>
<name>A0A923IZI7_CLOTT</name>
<accession>A0A923IZI7</accession>
<dbReference type="EMBL" id="JAAZWO010000004">
    <property type="protein sequence ID" value="MBC2397032.1"/>
    <property type="molecule type" value="Genomic_DNA"/>
</dbReference>
<comment type="caution">
    <text evidence="2">The sequence shown here is derived from an EMBL/GenBank/DDBJ whole genome shotgun (WGS) entry which is preliminary data.</text>
</comment>
<keyword evidence="3" id="KW-1185">Reference proteome</keyword>
<feature type="coiled-coil region" evidence="1">
    <location>
        <begin position="398"/>
        <end position="512"/>
    </location>
</feature>
<gene>
    <name evidence="2" type="ORF">HGG79_04445</name>
</gene>
<evidence type="ECO:0000256" key="1">
    <source>
        <dbReference type="SAM" id="Coils"/>
    </source>
</evidence>
<evidence type="ECO:0000313" key="3">
    <source>
        <dbReference type="Proteomes" id="UP000563151"/>
    </source>
</evidence>
<dbReference type="RefSeq" id="WP_173680514.1">
    <property type="nucleotide sequence ID" value="NZ_JAAZWO010000004.1"/>
</dbReference>
<reference evidence="2 3" key="1">
    <citation type="submission" date="2020-04" db="EMBL/GenBank/DDBJ databases">
        <title>Genomic insights into acetone-butanol-ethanol (ABE) fermentation by sequencing solventogenic clostridia strains.</title>
        <authorList>
            <person name="Brown S."/>
        </authorList>
    </citation>
    <scope>NUCLEOTIDE SEQUENCE [LARGE SCALE GENOMIC DNA]</scope>
    <source>
        <strain evidence="2 3">DJ011</strain>
    </source>
</reference>
<evidence type="ECO:0000313" key="2">
    <source>
        <dbReference type="EMBL" id="MBC2397032.1"/>
    </source>
</evidence>
<protein>
    <submittedName>
        <fullName evidence="2">Uncharacterized protein</fullName>
    </submittedName>
</protein>
<dbReference type="AlphaFoldDB" id="A0A923IZI7"/>
<organism evidence="2 3">
    <name type="scientific">Clostridium tetanomorphum</name>
    <dbReference type="NCBI Taxonomy" id="1553"/>
    <lineage>
        <taxon>Bacteria</taxon>
        <taxon>Bacillati</taxon>
        <taxon>Bacillota</taxon>
        <taxon>Clostridia</taxon>
        <taxon>Eubacteriales</taxon>
        <taxon>Clostridiaceae</taxon>
        <taxon>Clostridium</taxon>
    </lineage>
</organism>